<name>A0A645C8J6_9ZZZZ</name>
<organism evidence="1">
    <name type="scientific">bioreactor metagenome</name>
    <dbReference type="NCBI Taxonomy" id="1076179"/>
    <lineage>
        <taxon>unclassified sequences</taxon>
        <taxon>metagenomes</taxon>
        <taxon>ecological metagenomes</taxon>
    </lineage>
</organism>
<dbReference type="AlphaFoldDB" id="A0A645C8J6"/>
<sequence length="87" mass="9976">MLTEIFDPVFVIDKSVFIRDVYRAQTVFDDEKRLLVTVVHLVQRIAQTHRIDLPSPLGRWQVRILDGRKDIPGRLLVIFSVGADCTG</sequence>
<accession>A0A645C8J6</accession>
<gene>
    <name evidence="1" type="ORF">SDC9_117764</name>
</gene>
<dbReference type="EMBL" id="VSSQ01023705">
    <property type="protein sequence ID" value="MPM70804.1"/>
    <property type="molecule type" value="Genomic_DNA"/>
</dbReference>
<comment type="caution">
    <text evidence="1">The sequence shown here is derived from an EMBL/GenBank/DDBJ whole genome shotgun (WGS) entry which is preliminary data.</text>
</comment>
<proteinExistence type="predicted"/>
<protein>
    <submittedName>
        <fullName evidence="1">Uncharacterized protein</fullName>
    </submittedName>
</protein>
<reference evidence="1" key="1">
    <citation type="submission" date="2019-08" db="EMBL/GenBank/DDBJ databases">
        <authorList>
            <person name="Kucharzyk K."/>
            <person name="Murdoch R.W."/>
            <person name="Higgins S."/>
            <person name="Loffler F."/>
        </authorList>
    </citation>
    <scope>NUCLEOTIDE SEQUENCE</scope>
</reference>
<evidence type="ECO:0000313" key="1">
    <source>
        <dbReference type="EMBL" id="MPM70804.1"/>
    </source>
</evidence>